<sequence>MSTAAGLSTDLLSAQVGGGVVGPRPAILEPMKPGLAQVRDKQFGVFTGWQVLCEYSRAEMREQIDRGIWVRVFRGVYREADSPPTARLRLEAARLFLGVPALVAAYGTAAQLHGFPVRADHVTHVLGAHPARYARLIVHADPIDARALETVQGAVVTGAARTAVDVARTASRAEGLAVIEAAMRAGVSHTALVVEWDAQRGRRGRGQADELIDAARPGAVCDPADGIGRPRAACAGGAHRVRRISVSANGSR</sequence>
<organism evidence="1 2">
    <name type="scientific">Nocardia farcinica (strain IFM 10152)</name>
    <dbReference type="NCBI Taxonomy" id="247156"/>
    <lineage>
        <taxon>Bacteria</taxon>
        <taxon>Bacillati</taxon>
        <taxon>Actinomycetota</taxon>
        <taxon>Actinomycetes</taxon>
        <taxon>Mycobacteriales</taxon>
        <taxon>Nocardiaceae</taxon>
        <taxon>Nocardia</taxon>
    </lineage>
</organism>
<keyword evidence="2" id="KW-1185">Reference proteome</keyword>
<dbReference type="HOGENOM" id="CLU_1101937_0_0_11"/>
<evidence type="ECO:0000313" key="2">
    <source>
        <dbReference type="Proteomes" id="UP000006820"/>
    </source>
</evidence>
<dbReference type="AlphaFoldDB" id="Q5Z1H7"/>
<dbReference type="STRING" id="247156.NFA_8690"/>
<gene>
    <name evidence="1" type="ordered locus">NFA_8690</name>
</gene>
<dbReference type="KEGG" id="nfa:NFA_8690"/>
<dbReference type="Proteomes" id="UP000006820">
    <property type="component" value="Chromosome"/>
</dbReference>
<dbReference type="eggNOG" id="COG2852">
    <property type="taxonomic scope" value="Bacteria"/>
</dbReference>
<evidence type="ECO:0000313" key="1">
    <source>
        <dbReference type="EMBL" id="BAD55714.1"/>
    </source>
</evidence>
<accession>Q5Z1H7</accession>
<proteinExistence type="predicted"/>
<reference evidence="1 2" key="1">
    <citation type="journal article" date="2004" name="Proc. Natl. Acad. Sci. U.S.A.">
        <title>The complete genomic sequence of Nocardia farcinica IFM 10152.</title>
        <authorList>
            <person name="Ishikawa J."/>
            <person name="Yamashita A."/>
            <person name="Mikami Y."/>
            <person name="Hoshino Y."/>
            <person name="Kurita H."/>
            <person name="Hotta K."/>
            <person name="Shiba T."/>
            <person name="Hattori M."/>
        </authorList>
    </citation>
    <scope>NUCLEOTIDE SEQUENCE [LARGE SCALE GENOMIC DNA]</scope>
    <source>
        <strain evidence="1 2">IFM 10152</strain>
    </source>
</reference>
<dbReference type="SUPFAM" id="SSF51971">
    <property type="entry name" value="Nucleotide-binding domain"/>
    <property type="match status" value="1"/>
</dbReference>
<protein>
    <recommendedName>
        <fullName evidence="3">AbiEi antitoxin C-terminal domain-containing protein</fullName>
    </recommendedName>
</protein>
<name>Q5Z1H7_NOCFA</name>
<dbReference type="EMBL" id="AP006618">
    <property type="protein sequence ID" value="BAD55714.1"/>
    <property type="molecule type" value="Genomic_DNA"/>
</dbReference>
<evidence type="ECO:0008006" key="3">
    <source>
        <dbReference type="Google" id="ProtNLM"/>
    </source>
</evidence>